<keyword evidence="2" id="KW-1185">Reference proteome</keyword>
<evidence type="ECO:0000313" key="1">
    <source>
        <dbReference type="EMBL" id="RPA97910.1"/>
    </source>
</evidence>
<dbReference type="AlphaFoldDB" id="A0A3N4JNA9"/>
<proteinExistence type="predicted"/>
<organism evidence="1 2">
    <name type="scientific">Choiromyces venosus 120613-1</name>
    <dbReference type="NCBI Taxonomy" id="1336337"/>
    <lineage>
        <taxon>Eukaryota</taxon>
        <taxon>Fungi</taxon>
        <taxon>Dikarya</taxon>
        <taxon>Ascomycota</taxon>
        <taxon>Pezizomycotina</taxon>
        <taxon>Pezizomycetes</taxon>
        <taxon>Pezizales</taxon>
        <taxon>Tuberaceae</taxon>
        <taxon>Choiromyces</taxon>
    </lineage>
</organism>
<gene>
    <name evidence="1" type="ORF">L873DRAFT_1076799</name>
</gene>
<accession>A0A3N4JNA9</accession>
<dbReference type="EMBL" id="ML120400">
    <property type="protein sequence ID" value="RPA97910.1"/>
    <property type="molecule type" value="Genomic_DNA"/>
</dbReference>
<evidence type="ECO:0000313" key="2">
    <source>
        <dbReference type="Proteomes" id="UP000276215"/>
    </source>
</evidence>
<protein>
    <submittedName>
        <fullName evidence="1">Uncharacterized protein</fullName>
    </submittedName>
</protein>
<sequence>MMSYWSLVTARAISAVCSNGHSGLSGEYPQATGTMLVKHSGHWSFRIALIMNSTALADSLPLSSFWYRPRWQYS</sequence>
<reference evidence="1 2" key="1">
    <citation type="journal article" date="2018" name="Nat. Ecol. Evol.">
        <title>Pezizomycetes genomes reveal the molecular basis of ectomycorrhizal truffle lifestyle.</title>
        <authorList>
            <person name="Murat C."/>
            <person name="Payen T."/>
            <person name="Noel B."/>
            <person name="Kuo A."/>
            <person name="Morin E."/>
            <person name="Chen J."/>
            <person name="Kohler A."/>
            <person name="Krizsan K."/>
            <person name="Balestrini R."/>
            <person name="Da Silva C."/>
            <person name="Montanini B."/>
            <person name="Hainaut M."/>
            <person name="Levati E."/>
            <person name="Barry K.W."/>
            <person name="Belfiori B."/>
            <person name="Cichocki N."/>
            <person name="Clum A."/>
            <person name="Dockter R.B."/>
            <person name="Fauchery L."/>
            <person name="Guy J."/>
            <person name="Iotti M."/>
            <person name="Le Tacon F."/>
            <person name="Lindquist E.A."/>
            <person name="Lipzen A."/>
            <person name="Malagnac F."/>
            <person name="Mello A."/>
            <person name="Molinier V."/>
            <person name="Miyauchi S."/>
            <person name="Poulain J."/>
            <person name="Riccioni C."/>
            <person name="Rubini A."/>
            <person name="Sitrit Y."/>
            <person name="Splivallo R."/>
            <person name="Traeger S."/>
            <person name="Wang M."/>
            <person name="Zifcakova L."/>
            <person name="Wipf D."/>
            <person name="Zambonelli A."/>
            <person name="Paolocci F."/>
            <person name="Nowrousian M."/>
            <person name="Ottonello S."/>
            <person name="Baldrian P."/>
            <person name="Spatafora J.W."/>
            <person name="Henrissat B."/>
            <person name="Nagy L.G."/>
            <person name="Aury J.M."/>
            <person name="Wincker P."/>
            <person name="Grigoriev I.V."/>
            <person name="Bonfante P."/>
            <person name="Martin F.M."/>
        </authorList>
    </citation>
    <scope>NUCLEOTIDE SEQUENCE [LARGE SCALE GENOMIC DNA]</scope>
    <source>
        <strain evidence="1 2">120613-1</strain>
    </source>
</reference>
<dbReference type="Proteomes" id="UP000276215">
    <property type="component" value="Unassembled WGS sequence"/>
</dbReference>
<name>A0A3N4JNA9_9PEZI</name>